<keyword evidence="2" id="KW-0472">Membrane</keyword>
<comment type="caution">
    <text evidence="3">The sequence shown here is derived from an EMBL/GenBank/DDBJ whole genome shotgun (WGS) entry which is preliminary data.</text>
</comment>
<feature type="compositionally biased region" description="Polar residues" evidence="1">
    <location>
        <begin position="1"/>
        <end position="11"/>
    </location>
</feature>
<gene>
    <name evidence="3" type="ORF">B9G39_11635</name>
</gene>
<evidence type="ECO:0000256" key="1">
    <source>
        <dbReference type="SAM" id="MobiDB-lite"/>
    </source>
</evidence>
<accession>A0A4P9VXR7</accession>
<feature type="compositionally biased region" description="Basic and acidic residues" evidence="1">
    <location>
        <begin position="12"/>
        <end position="34"/>
    </location>
</feature>
<organism evidence="3 4">
    <name type="scientific">Zooshikella ganghwensis</name>
    <dbReference type="NCBI Taxonomy" id="202772"/>
    <lineage>
        <taxon>Bacteria</taxon>
        <taxon>Pseudomonadati</taxon>
        <taxon>Pseudomonadota</taxon>
        <taxon>Gammaproteobacteria</taxon>
        <taxon>Oceanospirillales</taxon>
        <taxon>Zooshikellaceae</taxon>
        <taxon>Zooshikella</taxon>
    </lineage>
</organism>
<reference evidence="3 4" key="1">
    <citation type="submission" date="2017-04" db="EMBL/GenBank/DDBJ databases">
        <title>Draft genome sequence of Zooshikella ganghwensis VG4 isolated from Red Sea sediments.</title>
        <authorList>
            <person name="Rehman Z."/>
            <person name="Alam I."/>
            <person name="Kamau A."/>
            <person name="Bajic V."/>
            <person name="Leiknes T."/>
        </authorList>
    </citation>
    <scope>NUCLEOTIDE SEQUENCE [LARGE SCALE GENOMIC DNA]</scope>
    <source>
        <strain evidence="3 4">VG4</strain>
    </source>
</reference>
<proteinExistence type="predicted"/>
<dbReference type="RefSeq" id="WP_094789402.1">
    <property type="nucleotide sequence ID" value="NZ_NDXW01000001.1"/>
</dbReference>
<sequence>MDRQSITTESNAHLKDSRNNTKKPPKLDSPDQHKPVSFLGVLQSVFAAAFGVQSQKKRLQDFSQGKPFHYVLVGILFTAVFILVMVGLVQVALKAF</sequence>
<name>A0A4P9VXR7_9GAMM</name>
<evidence type="ECO:0000313" key="3">
    <source>
        <dbReference type="EMBL" id="RDH46720.1"/>
    </source>
</evidence>
<evidence type="ECO:0000256" key="2">
    <source>
        <dbReference type="SAM" id="Phobius"/>
    </source>
</evidence>
<dbReference type="Pfam" id="PF11174">
    <property type="entry name" value="DUF2970"/>
    <property type="match status" value="1"/>
</dbReference>
<keyword evidence="2" id="KW-0812">Transmembrane</keyword>
<keyword evidence="2" id="KW-1133">Transmembrane helix</keyword>
<evidence type="ECO:0000313" key="4">
    <source>
        <dbReference type="Proteomes" id="UP000257039"/>
    </source>
</evidence>
<dbReference type="EMBL" id="NDXW01000001">
    <property type="protein sequence ID" value="RDH46720.1"/>
    <property type="molecule type" value="Genomic_DNA"/>
</dbReference>
<keyword evidence="4" id="KW-1185">Reference proteome</keyword>
<dbReference type="AlphaFoldDB" id="A0A4P9VXR7"/>
<protein>
    <submittedName>
        <fullName evidence="3">DUF2970 domain-containing protein</fullName>
    </submittedName>
</protein>
<dbReference type="InterPro" id="IPR021344">
    <property type="entry name" value="DUF2970"/>
</dbReference>
<feature type="transmembrane region" description="Helical" evidence="2">
    <location>
        <begin position="72"/>
        <end position="93"/>
    </location>
</feature>
<feature type="region of interest" description="Disordered" evidence="1">
    <location>
        <begin position="1"/>
        <end position="34"/>
    </location>
</feature>
<dbReference type="Proteomes" id="UP000257039">
    <property type="component" value="Unassembled WGS sequence"/>
</dbReference>